<dbReference type="RefSeq" id="XP_024313850.1">
    <property type="nucleotide sequence ID" value="XM_024458082.1"/>
</dbReference>
<accession>I1H6E3</accession>
<reference evidence="2" key="2">
    <citation type="submission" date="2017-06" db="EMBL/GenBank/DDBJ databases">
        <title>WGS assembly of Brachypodium distachyon.</title>
        <authorList>
            <consortium name="The International Brachypodium Initiative"/>
            <person name="Lucas S."/>
            <person name="Harmon-Smith M."/>
            <person name="Lail K."/>
            <person name="Tice H."/>
            <person name="Grimwood J."/>
            <person name="Bruce D."/>
            <person name="Barry K."/>
            <person name="Shu S."/>
            <person name="Lindquist E."/>
            <person name="Wang M."/>
            <person name="Pitluck S."/>
            <person name="Vogel J.P."/>
            <person name="Garvin D.F."/>
            <person name="Mockler T.C."/>
            <person name="Schmutz J."/>
            <person name="Rokhsar D."/>
            <person name="Bevan M.W."/>
        </authorList>
    </citation>
    <scope>NUCLEOTIDE SEQUENCE</scope>
    <source>
        <strain evidence="2">Bd21</strain>
    </source>
</reference>
<dbReference type="eggNOG" id="ENOG502R5ZU">
    <property type="taxonomic scope" value="Eukaryota"/>
</dbReference>
<dbReference type="OrthoDB" id="621147at2759"/>
<protein>
    <recommendedName>
        <fullName evidence="5">Late embryogenesis abundant protein LEA-2 subgroup domain-containing protein</fullName>
    </recommendedName>
</protein>
<sequence>MTVHGDHDAGFSYPTSIITVTCEFAVTIAFAVVIPCYYMWYDFPPEFSVQLRPDGIGPNGPAAASISSENAFNVTLRADNRRATERCYREGEAVVTYAGFTVGASTRTPDFCVPRKQAREVPFRVAWDWVDGVGPEHLRDRFAAAEKVGAVELEVQLRLVQGDDKPVWMWCKVTMGTAGARDSPCSVFGLQNWLSDWPRAMMHLMQ</sequence>
<dbReference type="GeneID" id="112270208"/>
<organism evidence="3">
    <name type="scientific">Brachypodium distachyon</name>
    <name type="common">Purple false brome</name>
    <name type="synonym">Trachynia distachya</name>
    <dbReference type="NCBI Taxonomy" id="15368"/>
    <lineage>
        <taxon>Eukaryota</taxon>
        <taxon>Viridiplantae</taxon>
        <taxon>Streptophyta</taxon>
        <taxon>Embryophyta</taxon>
        <taxon>Tracheophyta</taxon>
        <taxon>Spermatophyta</taxon>
        <taxon>Magnoliopsida</taxon>
        <taxon>Liliopsida</taxon>
        <taxon>Poales</taxon>
        <taxon>Poaceae</taxon>
        <taxon>BOP clade</taxon>
        <taxon>Pooideae</taxon>
        <taxon>Stipodae</taxon>
        <taxon>Brachypodieae</taxon>
        <taxon>Brachypodium</taxon>
    </lineage>
</organism>
<evidence type="ECO:0008006" key="5">
    <source>
        <dbReference type="Google" id="ProtNLM"/>
    </source>
</evidence>
<name>I1H6E3_BRADI</name>
<reference evidence="2 3" key="1">
    <citation type="journal article" date="2010" name="Nature">
        <title>Genome sequencing and analysis of the model grass Brachypodium distachyon.</title>
        <authorList>
            <consortium name="International Brachypodium Initiative"/>
        </authorList>
    </citation>
    <scope>NUCLEOTIDE SEQUENCE [LARGE SCALE GENOMIC DNA]</scope>
    <source>
        <strain evidence="2">Bd21</strain>
        <strain evidence="3">cv. Bd21</strain>
    </source>
</reference>
<evidence type="ECO:0000313" key="3">
    <source>
        <dbReference type="EnsemblPlants" id="KQK22080"/>
    </source>
</evidence>
<evidence type="ECO:0000313" key="2">
    <source>
        <dbReference type="EMBL" id="KQK22080.1"/>
    </source>
</evidence>
<dbReference type="Proteomes" id="UP000008810">
    <property type="component" value="Chromosome 1"/>
</dbReference>
<dbReference type="PANTHER" id="PTHR33994">
    <property type="entry name" value="OS04G0515000 PROTEIN"/>
    <property type="match status" value="1"/>
</dbReference>
<dbReference type="Gramene" id="KQK22080">
    <property type="protein sequence ID" value="KQK22080"/>
    <property type="gene ID" value="BRADI_1g65040v3"/>
</dbReference>
<dbReference type="EnsemblPlants" id="KQK22080">
    <property type="protein sequence ID" value="KQK22080"/>
    <property type="gene ID" value="BRADI_1g65040v3"/>
</dbReference>
<reference evidence="3" key="3">
    <citation type="submission" date="2018-08" db="UniProtKB">
        <authorList>
            <consortium name="EnsemblPlants"/>
        </authorList>
    </citation>
    <scope>IDENTIFICATION</scope>
    <source>
        <strain evidence="3">cv. Bd21</strain>
    </source>
</reference>
<dbReference type="AlphaFoldDB" id="I1H6E3"/>
<dbReference type="OMA" id="CYHNSEA"/>
<keyword evidence="1" id="KW-1133">Transmembrane helix</keyword>
<dbReference type="PANTHER" id="PTHR33994:SF36">
    <property type="entry name" value="LATE EMBRYOGENESIS ABUNDANT PROTEIN LEA-2 SUBGROUP DOMAIN-CONTAINING PROTEIN"/>
    <property type="match status" value="1"/>
</dbReference>
<keyword evidence="4" id="KW-1185">Reference proteome</keyword>
<dbReference type="HOGENOM" id="CLU_101545_0_0_1"/>
<proteinExistence type="predicted"/>
<gene>
    <name evidence="3" type="primary">LOC112270208</name>
    <name evidence="2" type="ORF">BRADI_1g65040v3</name>
</gene>
<feature type="transmembrane region" description="Helical" evidence="1">
    <location>
        <begin position="17"/>
        <end position="40"/>
    </location>
</feature>
<keyword evidence="1" id="KW-0472">Membrane</keyword>
<keyword evidence="1" id="KW-0812">Transmembrane</keyword>
<evidence type="ECO:0000313" key="4">
    <source>
        <dbReference type="Proteomes" id="UP000008810"/>
    </source>
</evidence>
<dbReference type="EMBL" id="CM000880">
    <property type="protein sequence ID" value="KQK22080.1"/>
    <property type="molecule type" value="Genomic_DNA"/>
</dbReference>
<evidence type="ECO:0000256" key="1">
    <source>
        <dbReference type="SAM" id="Phobius"/>
    </source>
</evidence>